<accession>A0ABV1DYU4</accession>
<reference evidence="15 16" key="1">
    <citation type="submission" date="2024-03" db="EMBL/GenBank/DDBJ databases">
        <title>Human intestinal bacterial collection.</title>
        <authorList>
            <person name="Pauvert C."/>
            <person name="Hitch T.C.A."/>
            <person name="Clavel T."/>
        </authorList>
    </citation>
    <scope>NUCLEOTIDE SEQUENCE [LARGE SCALE GENOMIC DNA]</scope>
    <source>
        <strain evidence="15 16">CLA-JM-H44</strain>
    </source>
</reference>
<dbReference type="InterPro" id="IPR000445">
    <property type="entry name" value="HhH_motif"/>
</dbReference>
<feature type="domain" description="HhH-GPD" evidence="14">
    <location>
        <begin position="52"/>
        <end position="203"/>
    </location>
</feature>
<sequence length="364" mass="40611">MKQMLDEGKILAQSEALSGIVAPLLSWYDRSARILPWREEPAPYRVWISEIMLQQTRVEAVKPYFERFVSALPDVCDLAQVTDDQLMKLWEGLGYYSRARNLKKAAGVLMEHYGGALPASFDALLTLPGIGSYTAGAVASIAYGLPVPAVDGNVLRVVSRLLASEEDILKPIVKKTVERSLTAVLPKDRPGDFNQALMELGATVCLPNGVALCERCPVQGCCKAHREGRVMELPVKAKKKPRREEERTVLLLLCQGKAAVRQRGKKGLLAGLWELPNVEGRLAPVEVEEQLEEWGFSGVRAEPLFDAKHIFSHIEWHMTGYAAYVKEERTANGLTWVTKEQLSKEIALPSAFRAYTEELFRRLP</sequence>
<dbReference type="Proteomes" id="UP001489509">
    <property type="component" value="Unassembled WGS sequence"/>
</dbReference>
<dbReference type="Pfam" id="PF14815">
    <property type="entry name" value="NUDIX_4"/>
    <property type="match status" value="1"/>
</dbReference>
<evidence type="ECO:0000313" key="16">
    <source>
        <dbReference type="Proteomes" id="UP001489509"/>
    </source>
</evidence>
<comment type="caution">
    <text evidence="15">The sequence shown here is derived from an EMBL/GenBank/DDBJ whole genome shotgun (WGS) entry which is preliminary data.</text>
</comment>
<dbReference type="InterPro" id="IPR015797">
    <property type="entry name" value="NUDIX_hydrolase-like_dom_sf"/>
</dbReference>
<keyword evidence="11" id="KW-0234">DNA repair</keyword>
<dbReference type="InterPro" id="IPR044298">
    <property type="entry name" value="MIG/MutY"/>
</dbReference>
<evidence type="ECO:0000256" key="11">
    <source>
        <dbReference type="ARBA" id="ARBA00023204"/>
    </source>
</evidence>
<dbReference type="GO" id="GO:0000701">
    <property type="term" value="F:purine-specific mismatch base pair DNA N-glycosylase activity"/>
    <property type="evidence" value="ECO:0007669"/>
    <property type="project" value="UniProtKB-EC"/>
</dbReference>
<keyword evidence="5" id="KW-0004">4Fe-4S</keyword>
<comment type="similarity">
    <text evidence="2 13">Belongs to the Nth/MutY family.</text>
</comment>
<dbReference type="PANTHER" id="PTHR42944">
    <property type="entry name" value="ADENINE DNA GLYCOSYLASE"/>
    <property type="match status" value="1"/>
</dbReference>
<gene>
    <name evidence="15" type="primary">mutY</name>
    <name evidence="15" type="ORF">WMO26_05145</name>
</gene>
<keyword evidence="7 13" id="KW-0227">DNA damage</keyword>
<evidence type="ECO:0000256" key="1">
    <source>
        <dbReference type="ARBA" id="ARBA00000843"/>
    </source>
</evidence>
<evidence type="ECO:0000256" key="9">
    <source>
        <dbReference type="ARBA" id="ARBA00023004"/>
    </source>
</evidence>
<organism evidence="15 16">
    <name type="scientific">Solibaculum intestinale</name>
    <dbReference type="NCBI Taxonomy" id="3133165"/>
    <lineage>
        <taxon>Bacteria</taxon>
        <taxon>Bacillati</taxon>
        <taxon>Bacillota</taxon>
        <taxon>Clostridia</taxon>
        <taxon>Eubacteriales</taxon>
        <taxon>Oscillospiraceae</taxon>
        <taxon>Solibaculum</taxon>
    </lineage>
</organism>
<dbReference type="InterPro" id="IPR005760">
    <property type="entry name" value="A/G_AdeGlyc_MutY"/>
</dbReference>
<dbReference type="Pfam" id="PF00633">
    <property type="entry name" value="HHH"/>
    <property type="match status" value="1"/>
</dbReference>
<dbReference type="InterPro" id="IPR011257">
    <property type="entry name" value="DNA_glycosylase"/>
</dbReference>
<dbReference type="EMBL" id="JBBMFD010000006">
    <property type="protein sequence ID" value="MEQ2440209.1"/>
    <property type="molecule type" value="Genomic_DNA"/>
</dbReference>
<keyword evidence="9 13" id="KW-0408">Iron</keyword>
<keyword evidence="10" id="KW-0411">Iron-sulfur</keyword>
<keyword evidence="16" id="KW-1185">Reference proteome</keyword>
<dbReference type="Gene3D" id="1.10.1670.10">
    <property type="entry name" value="Helix-hairpin-Helix base-excision DNA repair enzymes (C-terminal)"/>
    <property type="match status" value="1"/>
</dbReference>
<evidence type="ECO:0000256" key="4">
    <source>
        <dbReference type="ARBA" id="ARBA00022023"/>
    </source>
</evidence>
<evidence type="ECO:0000313" key="15">
    <source>
        <dbReference type="EMBL" id="MEQ2440209.1"/>
    </source>
</evidence>
<proteinExistence type="inferred from homology"/>
<evidence type="ECO:0000256" key="13">
    <source>
        <dbReference type="RuleBase" id="RU365096"/>
    </source>
</evidence>
<comment type="catalytic activity">
    <reaction evidence="1 13">
        <text>Hydrolyzes free adenine bases from 7,8-dihydro-8-oxoguanine:adenine mismatched double-stranded DNA, leaving an apurinic site.</text>
        <dbReference type="EC" id="3.2.2.31"/>
    </reaction>
</comment>
<dbReference type="InterPro" id="IPR029119">
    <property type="entry name" value="MutY_C"/>
</dbReference>
<evidence type="ECO:0000256" key="12">
    <source>
        <dbReference type="ARBA" id="ARBA00023295"/>
    </source>
</evidence>
<dbReference type="SUPFAM" id="SSF55811">
    <property type="entry name" value="Nudix"/>
    <property type="match status" value="1"/>
</dbReference>
<evidence type="ECO:0000259" key="14">
    <source>
        <dbReference type="SMART" id="SM00478"/>
    </source>
</evidence>
<dbReference type="NCBIfam" id="TIGR01084">
    <property type="entry name" value="mutY"/>
    <property type="match status" value="1"/>
</dbReference>
<evidence type="ECO:0000256" key="5">
    <source>
        <dbReference type="ARBA" id="ARBA00022485"/>
    </source>
</evidence>
<keyword evidence="8 15" id="KW-0378">Hydrolase</keyword>
<keyword evidence="6" id="KW-0479">Metal-binding</keyword>
<evidence type="ECO:0000256" key="6">
    <source>
        <dbReference type="ARBA" id="ARBA00022723"/>
    </source>
</evidence>
<evidence type="ECO:0000256" key="7">
    <source>
        <dbReference type="ARBA" id="ARBA00022763"/>
    </source>
</evidence>
<dbReference type="SMART" id="SM00478">
    <property type="entry name" value="ENDO3c"/>
    <property type="match status" value="1"/>
</dbReference>
<dbReference type="Gene3D" id="3.90.79.10">
    <property type="entry name" value="Nucleoside Triphosphate Pyrophosphohydrolase"/>
    <property type="match status" value="1"/>
</dbReference>
<dbReference type="CDD" id="cd03431">
    <property type="entry name" value="NUDIX_DNA_Glycosylase_C-MutY"/>
    <property type="match status" value="1"/>
</dbReference>
<evidence type="ECO:0000256" key="8">
    <source>
        <dbReference type="ARBA" id="ARBA00022801"/>
    </source>
</evidence>
<dbReference type="PROSITE" id="PS01155">
    <property type="entry name" value="ENDONUCLEASE_III_2"/>
    <property type="match status" value="1"/>
</dbReference>
<comment type="function">
    <text evidence="13">Adenine glycosylase active on G-A mispairs.</text>
</comment>
<dbReference type="CDD" id="cd00056">
    <property type="entry name" value="ENDO3c"/>
    <property type="match status" value="1"/>
</dbReference>
<evidence type="ECO:0000256" key="3">
    <source>
        <dbReference type="ARBA" id="ARBA00012045"/>
    </source>
</evidence>
<keyword evidence="12 13" id="KW-0326">Glycosidase</keyword>
<dbReference type="InterPro" id="IPR003265">
    <property type="entry name" value="HhH-GPD_domain"/>
</dbReference>
<dbReference type="Gene3D" id="1.10.340.30">
    <property type="entry name" value="Hypothetical protein, domain 2"/>
    <property type="match status" value="1"/>
</dbReference>
<dbReference type="PANTHER" id="PTHR42944:SF1">
    <property type="entry name" value="ADENINE DNA GLYCOSYLASE"/>
    <property type="match status" value="1"/>
</dbReference>
<dbReference type="EC" id="3.2.2.31" evidence="3 13"/>
<evidence type="ECO:0000256" key="10">
    <source>
        <dbReference type="ARBA" id="ARBA00023014"/>
    </source>
</evidence>
<name>A0ABV1DYU4_9FIRM</name>
<comment type="cofactor">
    <cofactor evidence="13">
        <name>[4Fe-4S] cluster</name>
        <dbReference type="ChEBI" id="CHEBI:49883"/>
    </cofactor>
    <text evidence="13">Binds 1 [4Fe-4S] cluster.</text>
</comment>
<evidence type="ECO:0000256" key="2">
    <source>
        <dbReference type="ARBA" id="ARBA00008343"/>
    </source>
</evidence>
<dbReference type="InterPro" id="IPR023170">
    <property type="entry name" value="HhH_base_excis_C"/>
</dbReference>
<protein>
    <recommendedName>
        <fullName evidence="4 13">Adenine DNA glycosylase</fullName>
        <ecNumber evidence="3 13">3.2.2.31</ecNumber>
    </recommendedName>
</protein>
<dbReference type="InterPro" id="IPR004036">
    <property type="entry name" value="Endonuclease-III-like_CS2"/>
</dbReference>
<dbReference type="SUPFAM" id="SSF48150">
    <property type="entry name" value="DNA-glycosylase"/>
    <property type="match status" value="1"/>
</dbReference>
<dbReference type="Pfam" id="PF00730">
    <property type="entry name" value="HhH-GPD"/>
    <property type="match status" value="1"/>
</dbReference>
<dbReference type="RefSeq" id="WP_349218631.1">
    <property type="nucleotide sequence ID" value="NZ_JBBMFD010000006.1"/>
</dbReference>